<dbReference type="GO" id="GO:0008202">
    <property type="term" value="P:steroid metabolic process"/>
    <property type="evidence" value="ECO:0007669"/>
    <property type="project" value="TreeGrafter"/>
</dbReference>
<gene>
    <name evidence="1" type="ORF">N656DRAFT_782417</name>
</gene>
<dbReference type="GO" id="GO:0016491">
    <property type="term" value="F:oxidoreductase activity"/>
    <property type="evidence" value="ECO:0007669"/>
    <property type="project" value="TreeGrafter"/>
</dbReference>
<dbReference type="Pfam" id="PF00106">
    <property type="entry name" value="adh_short"/>
    <property type="match status" value="1"/>
</dbReference>
<protein>
    <submittedName>
        <fullName evidence="1">NAD(P)-binding protein</fullName>
    </submittedName>
</protein>
<organism evidence="1 2">
    <name type="scientific">Canariomyces notabilis</name>
    <dbReference type="NCBI Taxonomy" id="2074819"/>
    <lineage>
        <taxon>Eukaryota</taxon>
        <taxon>Fungi</taxon>
        <taxon>Dikarya</taxon>
        <taxon>Ascomycota</taxon>
        <taxon>Pezizomycotina</taxon>
        <taxon>Sordariomycetes</taxon>
        <taxon>Sordariomycetidae</taxon>
        <taxon>Sordariales</taxon>
        <taxon>Chaetomiaceae</taxon>
        <taxon>Canariomyces</taxon>
    </lineage>
</organism>
<evidence type="ECO:0000313" key="2">
    <source>
        <dbReference type="Proteomes" id="UP001302812"/>
    </source>
</evidence>
<keyword evidence="2" id="KW-1185">Reference proteome</keyword>
<reference evidence="1" key="2">
    <citation type="submission" date="2023-05" db="EMBL/GenBank/DDBJ databases">
        <authorList>
            <consortium name="Lawrence Berkeley National Laboratory"/>
            <person name="Steindorff A."/>
            <person name="Hensen N."/>
            <person name="Bonometti L."/>
            <person name="Westerberg I."/>
            <person name="Brannstrom I.O."/>
            <person name="Guillou S."/>
            <person name="Cros-Aarteil S."/>
            <person name="Calhoun S."/>
            <person name="Haridas S."/>
            <person name="Kuo A."/>
            <person name="Mondo S."/>
            <person name="Pangilinan J."/>
            <person name="Riley R."/>
            <person name="Labutti K."/>
            <person name="Andreopoulos B."/>
            <person name="Lipzen A."/>
            <person name="Chen C."/>
            <person name="Yanf M."/>
            <person name="Daum C."/>
            <person name="Ng V."/>
            <person name="Clum A."/>
            <person name="Ohm R."/>
            <person name="Martin F."/>
            <person name="Silar P."/>
            <person name="Natvig D."/>
            <person name="Lalanne C."/>
            <person name="Gautier V."/>
            <person name="Ament-Velasquez S.L."/>
            <person name="Kruys A."/>
            <person name="Hutchinson M.I."/>
            <person name="Powell A.J."/>
            <person name="Barry K."/>
            <person name="Miller A.N."/>
            <person name="Grigoriev I.V."/>
            <person name="Debuchy R."/>
            <person name="Gladieux P."/>
            <person name="Thoren M.H."/>
            <person name="Johannesson H."/>
        </authorList>
    </citation>
    <scope>NUCLEOTIDE SEQUENCE</scope>
    <source>
        <strain evidence="1">CBS 508.74</strain>
    </source>
</reference>
<comment type="caution">
    <text evidence="1">The sequence shown here is derived from an EMBL/GenBank/DDBJ whole genome shotgun (WGS) entry which is preliminary data.</text>
</comment>
<dbReference type="InterPro" id="IPR002347">
    <property type="entry name" value="SDR_fam"/>
</dbReference>
<proteinExistence type="predicted"/>
<evidence type="ECO:0000313" key="1">
    <source>
        <dbReference type="EMBL" id="KAK4109962.1"/>
    </source>
</evidence>
<dbReference type="PANTHER" id="PTHR43313:SF1">
    <property type="entry name" value="3BETA-HYDROXYSTEROID DEHYDROGENASE DHS-16"/>
    <property type="match status" value="1"/>
</dbReference>
<reference evidence="1" key="1">
    <citation type="journal article" date="2023" name="Mol. Phylogenet. Evol.">
        <title>Genome-scale phylogeny and comparative genomics of the fungal order Sordariales.</title>
        <authorList>
            <person name="Hensen N."/>
            <person name="Bonometti L."/>
            <person name="Westerberg I."/>
            <person name="Brannstrom I.O."/>
            <person name="Guillou S."/>
            <person name="Cros-Aarteil S."/>
            <person name="Calhoun S."/>
            <person name="Haridas S."/>
            <person name="Kuo A."/>
            <person name="Mondo S."/>
            <person name="Pangilinan J."/>
            <person name="Riley R."/>
            <person name="LaButti K."/>
            <person name="Andreopoulos B."/>
            <person name="Lipzen A."/>
            <person name="Chen C."/>
            <person name="Yan M."/>
            <person name="Daum C."/>
            <person name="Ng V."/>
            <person name="Clum A."/>
            <person name="Steindorff A."/>
            <person name="Ohm R.A."/>
            <person name="Martin F."/>
            <person name="Silar P."/>
            <person name="Natvig D.O."/>
            <person name="Lalanne C."/>
            <person name="Gautier V."/>
            <person name="Ament-Velasquez S.L."/>
            <person name="Kruys A."/>
            <person name="Hutchinson M.I."/>
            <person name="Powell A.J."/>
            <person name="Barry K."/>
            <person name="Miller A.N."/>
            <person name="Grigoriev I.V."/>
            <person name="Debuchy R."/>
            <person name="Gladieux P."/>
            <person name="Hiltunen Thoren M."/>
            <person name="Johannesson H."/>
        </authorList>
    </citation>
    <scope>NUCLEOTIDE SEQUENCE</scope>
    <source>
        <strain evidence="1">CBS 508.74</strain>
    </source>
</reference>
<dbReference type="GeneID" id="89939886"/>
<dbReference type="PRINTS" id="PR00081">
    <property type="entry name" value="GDHRDH"/>
</dbReference>
<dbReference type="InterPro" id="IPR036291">
    <property type="entry name" value="NAD(P)-bd_dom_sf"/>
</dbReference>
<sequence>MPGQLLQVFTYITVALNRALAYLDRGVHYASGYLLYCCLRGLKPQTHTRPCKTKEGRIYSPSVVVTGAVQGIGLATSVRLAAKGYTVFATAKNDSELTKIKSAVANLPPMTEGGSIHPAIMDVLSHDSISHCLSHIESVLASDPPEVHRPLVGVVNNAGYCMISPMELTPDSEVRRIFELDFWAYIAVVRAFLPIIKRNKGRFLNVGSYGGYVNPPMWAPYCALKAAVEGMTRAWRLELMPFGVGECLSQFSFYRVYIESQRNAKLTARKG</sequence>
<dbReference type="RefSeq" id="XP_064667532.1">
    <property type="nucleotide sequence ID" value="XM_064815761.1"/>
</dbReference>
<name>A0AAN6TAJ7_9PEZI</name>
<dbReference type="SUPFAM" id="SSF51735">
    <property type="entry name" value="NAD(P)-binding Rossmann-fold domains"/>
    <property type="match status" value="1"/>
</dbReference>
<dbReference type="PANTHER" id="PTHR43313">
    <property type="entry name" value="SHORT-CHAIN DEHYDROGENASE/REDUCTASE FAMILY 9C"/>
    <property type="match status" value="1"/>
</dbReference>
<accession>A0AAN6TAJ7</accession>
<dbReference type="EMBL" id="MU853353">
    <property type="protein sequence ID" value="KAK4109962.1"/>
    <property type="molecule type" value="Genomic_DNA"/>
</dbReference>
<dbReference type="AlphaFoldDB" id="A0AAN6TAJ7"/>
<dbReference type="Gene3D" id="3.40.50.720">
    <property type="entry name" value="NAD(P)-binding Rossmann-like Domain"/>
    <property type="match status" value="1"/>
</dbReference>
<dbReference type="Proteomes" id="UP001302812">
    <property type="component" value="Unassembled WGS sequence"/>
</dbReference>